<dbReference type="OrthoDB" id="10473867at2759"/>
<evidence type="ECO:0000313" key="1">
    <source>
        <dbReference type="EMBL" id="KAB2572678.1"/>
    </source>
</evidence>
<reference evidence="1 3" key="3">
    <citation type="journal article" date="2019" name="Sci. Rep.">
        <title>A multi-omics analysis of the grapevine pathogen Lasiodiplodia theobromae reveals that temperature affects the expression of virulence- and pathogenicity-related genes.</title>
        <authorList>
            <person name="Felix C."/>
            <person name="Meneses R."/>
            <person name="Goncalves M.F.M."/>
            <person name="Tilleman L."/>
            <person name="Duarte A.S."/>
            <person name="Jorrin-Novo J.V."/>
            <person name="Van de Peer Y."/>
            <person name="Deforce D."/>
            <person name="Van Nieuwerburgh F."/>
            <person name="Esteves A.C."/>
            <person name="Alves A."/>
        </authorList>
    </citation>
    <scope>NUCLEOTIDE SEQUENCE [LARGE SCALE GENOMIC DNA]</scope>
    <source>
        <strain evidence="1 3">LA-SOL3</strain>
    </source>
</reference>
<reference evidence="2" key="2">
    <citation type="journal article" date="2018" name="DNA Res.">
        <title>Comparative genome and transcriptome analyses reveal adaptations to opportunistic infections in woody plant degrading pathogens of Botryosphaeriaceae.</title>
        <authorList>
            <person name="Yan J.Y."/>
            <person name="Zhao W.S."/>
            <person name="Chen Z."/>
            <person name="Xing Q.K."/>
            <person name="Zhang W."/>
            <person name="Chethana K.W.T."/>
            <person name="Xue M.F."/>
            <person name="Xu J.P."/>
            <person name="Phillips A.J.L."/>
            <person name="Wang Y."/>
            <person name="Liu J.H."/>
            <person name="Liu M."/>
            <person name="Zhou Y."/>
            <person name="Jayawardena R.S."/>
            <person name="Manawasinghe I.S."/>
            <person name="Huang J.B."/>
            <person name="Qiao G.H."/>
            <person name="Fu C.Y."/>
            <person name="Guo F.F."/>
            <person name="Dissanayake A.J."/>
            <person name="Peng Y.L."/>
            <person name="Hyde K.D."/>
            <person name="Li X.H."/>
        </authorList>
    </citation>
    <scope>NUCLEOTIDE SEQUENCE</scope>
    <source>
        <strain evidence="2">CSS-01s</strain>
    </source>
</reference>
<dbReference type="EMBL" id="MDYX01000024">
    <property type="protein sequence ID" value="KAF9629075.1"/>
    <property type="molecule type" value="Genomic_DNA"/>
</dbReference>
<accession>A0A5N5D4L8</accession>
<dbReference type="EMBL" id="VCHE01000073">
    <property type="protein sequence ID" value="KAB2572678.1"/>
    <property type="molecule type" value="Genomic_DNA"/>
</dbReference>
<dbReference type="AlphaFoldDB" id="A0A5N5D4L8"/>
<dbReference type="Proteomes" id="UP000325902">
    <property type="component" value="Unassembled WGS sequence"/>
</dbReference>
<name>A0A5N5D4L8_9PEZI</name>
<reference evidence="2" key="1">
    <citation type="submission" date="2016-08" db="EMBL/GenBank/DDBJ databases">
        <authorList>
            <person name="Yan J."/>
        </authorList>
    </citation>
    <scope>NUCLEOTIDE SEQUENCE</scope>
    <source>
        <strain evidence="2">CSS-01s</strain>
    </source>
</reference>
<organism evidence="1 3">
    <name type="scientific">Lasiodiplodia theobromae</name>
    <dbReference type="NCBI Taxonomy" id="45133"/>
    <lineage>
        <taxon>Eukaryota</taxon>
        <taxon>Fungi</taxon>
        <taxon>Dikarya</taxon>
        <taxon>Ascomycota</taxon>
        <taxon>Pezizomycotina</taxon>
        <taxon>Dothideomycetes</taxon>
        <taxon>Dothideomycetes incertae sedis</taxon>
        <taxon>Botryosphaeriales</taxon>
        <taxon>Botryosphaeriaceae</taxon>
        <taxon>Lasiodiplodia</taxon>
    </lineage>
</organism>
<evidence type="ECO:0000313" key="3">
    <source>
        <dbReference type="Proteomes" id="UP000325902"/>
    </source>
</evidence>
<evidence type="ECO:0000313" key="2">
    <source>
        <dbReference type="EMBL" id="KAF9629075.1"/>
    </source>
</evidence>
<gene>
    <name evidence="2" type="ORF">BFW01_g10278</name>
    <name evidence="1" type="ORF">DBV05_g8633</name>
</gene>
<dbReference type="Proteomes" id="UP000627934">
    <property type="component" value="Unassembled WGS sequence"/>
</dbReference>
<keyword evidence="3" id="KW-1185">Reference proteome</keyword>
<sequence length="273" mass="31373">MSANSLVGPVYLDWEQRLEQRLDLIHFALKQGDSKILAAIFAQDQSSPIDHHATFNVQARNLGPHVSENGSRILRDLEDHVLKTNEHIRSDNNRIDKNMEELARSDKRNDQDAWHRNIQENINSLRNTSRQQVEQLRSYGRQKIEHLPEQLRQPAVDIFNGAVGVVFTFVNTTQQYLQDASNTIPTWIRQPQDKVQEFRRAYKYWYEGSEIMIKGWFKGARHLRGVPSMNDGAPDGDNIGAIRDIATKLQCIGLESFTIVRKGSGWALEISEE</sequence>
<proteinExistence type="predicted"/>
<protein>
    <submittedName>
        <fullName evidence="1">Uncharacterized protein</fullName>
    </submittedName>
</protein>
<comment type="caution">
    <text evidence="1">The sequence shown here is derived from an EMBL/GenBank/DDBJ whole genome shotgun (WGS) entry which is preliminary data.</text>
</comment>